<reference evidence="2" key="2">
    <citation type="submission" date="2023-05" db="EMBL/GenBank/DDBJ databases">
        <authorList>
            <consortium name="Lawrence Berkeley National Laboratory"/>
            <person name="Steindorff A."/>
            <person name="Hensen N."/>
            <person name="Bonometti L."/>
            <person name="Westerberg I."/>
            <person name="Brannstrom I.O."/>
            <person name="Guillou S."/>
            <person name="Cros-Aarteil S."/>
            <person name="Calhoun S."/>
            <person name="Haridas S."/>
            <person name="Kuo A."/>
            <person name="Mondo S."/>
            <person name="Pangilinan J."/>
            <person name="Riley R."/>
            <person name="Labutti K."/>
            <person name="Andreopoulos B."/>
            <person name="Lipzen A."/>
            <person name="Chen C."/>
            <person name="Yanf M."/>
            <person name="Daum C."/>
            <person name="Ng V."/>
            <person name="Clum A."/>
            <person name="Ohm R."/>
            <person name="Martin F."/>
            <person name="Silar P."/>
            <person name="Natvig D."/>
            <person name="Lalanne C."/>
            <person name="Gautier V."/>
            <person name="Ament-Velasquez S.L."/>
            <person name="Kruys A."/>
            <person name="Hutchinson M.I."/>
            <person name="Powell A.J."/>
            <person name="Barry K."/>
            <person name="Miller A.N."/>
            <person name="Grigoriev I.V."/>
            <person name="Debuchy R."/>
            <person name="Gladieux P."/>
            <person name="Thoren M.H."/>
            <person name="Johannesson H."/>
        </authorList>
    </citation>
    <scope>NUCLEOTIDE SEQUENCE</scope>
    <source>
        <strain evidence="2">CBS 757.83</strain>
    </source>
</reference>
<organism evidence="2 3">
    <name type="scientific">Parathielavia hyrcaniae</name>
    <dbReference type="NCBI Taxonomy" id="113614"/>
    <lineage>
        <taxon>Eukaryota</taxon>
        <taxon>Fungi</taxon>
        <taxon>Dikarya</taxon>
        <taxon>Ascomycota</taxon>
        <taxon>Pezizomycotina</taxon>
        <taxon>Sordariomycetes</taxon>
        <taxon>Sordariomycetidae</taxon>
        <taxon>Sordariales</taxon>
        <taxon>Chaetomiaceae</taxon>
        <taxon>Parathielavia</taxon>
    </lineage>
</organism>
<evidence type="ECO:0000313" key="3">
    <source>
        <dbReference type="Proteomes" id="UP001305647"/>
    </source>
</evidence>
<keyword evidence="3" id="KW-1185">Reference proteome</keyword>
<protein>
    <submittedName>
        <fullName evidence="2">Uncharacterized protein</fullName>
    </submittedName>
</protein>
<proteinExistence type="predicted"/>
<sequence>MQRPAAPMTRLSTTILTTISAQTSSFLARSRAWLPQPRQFHPPTESQLESGHCGISVVGVLALLTWRQHHHSNHGLHLRSTKNHTRPPGTDKLGRGCSCPGAALMNVSGTSLHPANGHSSPRVQLPHKAQTCLPSVPLQSTDVRRPKFDLPSPSGLKSVPGFAAH</sequence>
<dbReference type="AlphaFoldDB" id="A0AAN6Q996"/>
<evidence type="ECO:0000313" key="2">
    <source>
        <dbReference type="EMBL" id="KAK4104554.1"/>
    </source>
</evidence>
<feature type="region of interest" description="Disordered" evidence="1">
    <location>
        <begin position="135"/>
        <end position="165"/>
    </location>
</feature>
<evidence type="ECO:0000256" key="1">
    <source>
        <dbReference type="SAM" id="MobiDB-lite"/>
    </source>
</evidence>
<gene>
    <name evidence="2" type="ORF">N658DRAFT_181990</name>
</gene>
<dbReference type="Proteomes" id="UP001305647">
    <property type="component" value="Unassembled WGS sequence"/>
</dbReference>
<accession>A0AAN6Q996</accession>
<dbReference type="EMBL" id="MU863626">
    <property type="protein sequence ID" value="KAK4104554.1"/>
    <property type="molecule type" value="Genomic_DNA"/>
</dbReference>
<comment type="caution">
    <text evidence="2">The sequence shown here is derived from an EMBL/GenBank/DDBJ whole genome shotgun (WGS) entry which is preliminary data.</text>
</comment>
<name>A0AAN6Q996_9PEZI</name>
<reference evidence="2" key="1">
    <citation type="journal article" date="2023" name="Mol. Phylogenet. Evol.">
        <title>Genome-scale phylogeny and comparative genomics of the fungal order Sordariales.</title>
        <authorList>
            <person name="Hensen N."/>
            <person name="Bonometti L."/>
            <person name="Westerberg I."/>
            <person name="Brannstrom I.O."/>
            <person name="Guillou S."/>
            <person name="Cros-Aarteil S."/>
            <person name="Calhoun S."/>
            <person name="Haridas S."/>
            <person name="Kuo A."/>
            <person name="Mondo S."/>
            <person name="Pangilinan J."/>
            <person name="Riley R."/>
            <person name="LaButti K."/>
            <person name="Andreopoulos B."/>
            <person name="Lipzen A."/>
            <person name="Chen C."/>
            <person name="Yan M."/>
            <person name="Daum C."/>
            <person name="Ng V."/>
            <person name="Clum A."/>
            <person name="Steindorff A."/>
            <person name="Ohm R.A."/>
            <person name="Martin F."/>
            <person name="Silar P."/>
            <person name="Natvig D.O."/>
            <person name="Lalanne C."/>
            <person name="Gautier V."/>
            <person name="Ament-Velasquez S.L."/>
            <person name="Kruys A."/>
            <person name="Hutchinson M.I."/>
            <person name="Powell A.J."/>
            <person name="Barry K."/>
            <person name="Miller A.N."/>
            <person name="Grigoriev I.V."/>
            <person name="Debuchy R."/>
            <person name="Gladieux P."/>
            <person name="Hiltunen Thoren M."/>
            <person name="Johannesson H."/>
        </authorList>
    </citation>
    <scope>NUCLEOTIDE SEQUENCE</scope>
    <source>
        <strain evidence="2">CBS 757.83</strain>
    </source>
</reference>